<keyword evidence="1" id="KW-0175">Coiled coil</keyword>
<evidence type="ECO:0000313" key="3">
    <source>
        <dbReference type="Proteomes" id="UP000887561"/>
    </source>
</evidence>
<evidence type="ECO:0000256" key="2">
    <source>
        <dbReference type="SAM" id="MobiDB-lite"/>
    </source>
</evidence>
<name>A0A915MEU1_MELJA</name>
<feature type="region of interest" description="Disordered" evidence="2">
    <location>
        <begin position="1321"/>
        <end position="1340"/>
    </location>
</feature>
<keyword evidence="3" id="KW-1185">Reference proteome</keyword>
<organism evidence="3 4">
    <name type="scientific">Meloidogyne javanica</name>
    <name type="common">Root-knot nematode worm</name>
    <dbReference type="NCBI Taxonomy" id="6303"/>
    <lineage>
        <taxon>Eukaryota</taxon>
        <taxon>Metazoa</taxon>
        <taxon>Ecdysozoa</taxon>
        <taxon>Nematoda</taxon>
        <taxon>Chromadorea</taxon>
        <taxon>Rhabditida</taxon>
        <taxon>Tylenchina</taxon>
        <taxon>Tylenchomorpha</taxon>
        <taxon>Tylenchoidea</taxon>
        <taxon>Meloidogynidae</taxon>
        <taxon>Meloidogyninae</taxon>
        <taxon>Meloidogyne</taxon>
        <taxon>Meloidogyne incognita group</taxon>
    </lineage>
</organism>
<feature type="coiled-coil region" evidence="1">
    <location>
        <begin position="838"/>
        <end position="973"/>
    </location>
</feature>
<protein>
    <submittedName>
        <fullName evidence="4">Uncharacterized protein</fullName>
    </submittedName>
</protein>
<feature type="region of interest" description="Disordered" evidence="2">
    <location>
        <begin position="1128"/>
        <end position="1163"/>
    </location>
</feature>
<accession>A0A915MEU1</accession>
<sequence length="1471" mass="173339">MAFNIDRGDKEPEKQEEFLEKLIKMPDRYQNNCEKASTTTTEDSDERINFFLDIVKYFRCECEFAQQIDSNLESVKRFFVNLKKTHDYTKYSRYLWYSLLFIIQFIIRPKSAKFNKLKLVSVPEFVFKNLDDETKQTEGAYIKVEEFLFNKLRDELNKPKREDNPFKTDRREHIYEVLGLRLNLDKYLNRLGKKLEKFEKSMDNLIKKMNKVNLIREKLLDISKDSKGRVEKLEQLDELIKKEEEKYKEQFKNKIEYLLDNAKMVLEAKEEDKEADKSLINLFKDKTHLLVEGKPKIRVFSATESFMAEHSASLGNVLGKRSVNIASYINLANQLKSKIEDLCKVVEHGEKQNATDFTEKCLKFVKELLEESLGYSSIERKDVIFERPDEWDLIKVVDQVDEEGFRLADDSFMLVDMKQMPNLTLESREWAELYSEALDRFDEHKFTLTEAHYLFHSVLPLMDKNVFELGRKELSDKLKGLNINQELTNEIKELKAHPQNKTLSSSIIQKLPKIEVDYILRKNVQDCSLATYLLKFTLLNLDRSEITLEEQKMFLTVLQSKLKPKHGMEENQMETGEHSKAKKIENLMDEKATFVKKVFDNFIFFCAEERIHKGIRSKTDLVKKQIKALEHPFKNILEYLGGGENEGKKLEKELAKKEEIKKVLDPLYEVLHWKLNSNYFLGEAYKAVNQFDRELKFLFDLLINNEFLIEEFTPIEKLGKNLGKVEKIVEKSNQVYVSRIMQKLAFSVKNTTKQQKQKNKEESKNELETHNSLNRKAVLSILYCLVNRLLTLFNEEGEVNMEAMLKNETNVNVLEFASKLSKVMGNYRLKRTYYEEIQRKIEKQILKEIEKLEKIEEEIKEREKNEKKIKEEIRELENIKNQEIQKLNHESDKIKKNEEEIKKLEKEIEKIKQHNYEIEHLKKMKRKIEQMGKLEIEDINKVEQEIEGLKKQNNESKEKIEEGKKQIEVIEEKINPLVNILSEKDEYFSVDEKEELKKNWKMYCYIEKYNTQFEQPKALKLHYYDSLLPDGFHLASLGMIGIDTKNVPGFFSVSEFLGKNAYIYSMHKTTYTEAHHILAKFWKNYGMIVEGEDKNSLKHYISKSKPFVSLENALEEHKKNVEKHVKEIEDHHKKHTKNKEEKEEVDDENTPLLGKEHGSELEEKLGDKKGEDTHIKNVEVNPNKKVFIYKTYIYRKYSLDMCRQSVWTLHYVIHTTEISIGKHINDLFKSANDKHFIPNLYKKMEQNCKCIENIKDDLLKEERKNLPKKSTNNIRAGHITNVKSLSEAYGEFADGFKHVVEQKHPLEANVVIDSNSPIHASKDKEVGESSGHATTHLHPKPSLDKEGLKQIFTGLGGYFVRFCFAQRFLQTFNEQGTVKMSSFIKNDAEQEYGLKLYDMMDREILNTGFYQTIKNEIENFLKSKCNSHGTSEKVKECNAFLKDMLLKWHGYCSMDTVNLESERFEELELIN</sequence>
<feature type="compositionally biased region" description="Basic and acidic residues" evidence="2">
    <location>
        <begin position="1154"/>
        <end position="1163"/>
    </location>
</feature>
<proteinExistence type="predicted"/>
<dbReference type="WBParaSite" id="scaffold35170_cov289.g22263">
    <property type="protein sequence ID" value="scaffold35170_cov289.g22263"/>
    <property type="gene ID" value="scaffold35170_cov289.g22263"/>
</dbReference>
<feature type="coiled-coil region" evidence="1">
    <location>
        <begin position="188"/>
        <end position="253"/>
    </location>
</feature>
<evidence type="ECO:0000256" key="1">
    <source>
        <dbReference type="SAM" id="Coils"/>
    </source>
</evidence>
<evidence type="ECO:0000313" key="4">
    <source>
        <dbReference type="WBParaSite" id="scaffold35170_cov289.g22263"/>
    </source>
</evidence>
<reference evidence="4" key="1">
    <citation type="submission" date="2022-11" db="UniProtKB">
        <authorList>
            <consortium name="WormBaseParasite"/>
        </authorList>
    </citation>
    <scope>IDENTIFICATION</scope>
</reference>
<dbReference type="Proteomes" id="UP000887561">
    <property type="component" value="Unplaced"/>
</dbReference>